<evidence type="ECO:0000256" key="2">
    <source>
        <dbReference type="ARBA" id="ARBA00008767"/>
    </source>
</evidence>
<organism evidence="8 9">
    <name type="scientific">Hevea brasiliensis</name>
    <name type="common">Para rubber tree</name>
    <name type="synonym">Siphonia brasiliensis</name>
    <dbReference type="NCBI Taxonomy" id="3981"/>
    <lineage>
        <taxon>Eukaryota</taxon>
        <taxon>Viridiplantae</taxon>
        <taxon>Streptophyta</taxon>
        <taxon>Embryophyta</taxon>
        <taxon>Tracheophyta</taxon>
        <taxon>Spermatophyta</taxon>
        <taxon>Magnoliopsida</taxon>
        <taxon>eudicotyledons</taxon>
        <taxon>Gunneridae</taxon>
        <taxon>Pentapetalae</taxon>
        <taxon>rosids</taxon>
        <taxon>fabids</taxon>
        <taxon>Malpighiales</taxon>
        <taxon>Euphorbiaceae</taxon>
        <taxon>Crotonoideae</taxon>
        <taxon>Micrandreae</taxon>
        <taxon>Hevea</taxon>
    </lineage>
</organism>
<dbReference type="Gene3D" id="1.10.20.10">
    <property type="entry name" value="Histone, subunit A"/>
    <property type="match status" value="1"/>
</dbReference>
<evidence type="ECO:0000256" key="5">
    <source>
        <dbReference type="ARBA" id="ARBA00023163"/>
    </source>
</evidence>
<comment type="subcellular location">
    <subcellularLocation>
        <location evidence="1">Nucleus</location>
    </subcellularLocation>
</comment>
<dbReference type="SMART" id="SM00576">
    <property type="entry name" value="BTP"/>
    <property type="match status" value="1"/>
</dbReference>
<dbReference type="CDD" id="cd08049">
    <property type="entry name" value="TAF8"/>
    <property type="match status" value="1"/>
</dbReference>
<proteinExistence type="inferred from homology"/>
<protein>
    <recommendedName>
        <fullName evidence="3">Transcription initiation factor TFIID subunit 8</fullName>
    </recommendedName>
</protein>
<evidence type="ECO:0000256" key="6">
    <source>
        <dbReference type="ARBA" id="ARBA00023242"/>
    </source>
</evidence>
<dbReference type="PANTHER" id="PTHR46338:SF1">
    <property type="entry name" value="TRANSCRIPTION INITIATION FACTOR TFIID SUBUNIT 8"/>
    <property type="match status" value="1"/>
</dbReference>
<feature type="domain" description="Bromodomain associated" evidence="7">
    <location>
        <begin position="16"/>
        <end position="92"/>
    </location>
</feature>
<accession>A0A6A6MEM6</accession>
<dbReference type="GO" id="GO:0005669">
    <property type="term" value="C:transcription factor TFIID complex"/>
    <property type="evidence" value="ECO:0007669"/>
    <property type="project" value="InterPro"/>
</dbReference>
<dbReference type="AlphaFoldDB" id="A0A6A6MEM6"/>
<evidence type="ECO:0000313" key="9">
    <source>
        <dbReference type="Proteomes" id="UP000467840"/>
    </source>
</evidence>
<keyword evidence="5" id="KW-0804">Transcription</keyword>
<comment type="similarity">
    <text evidence="2">Belongs to the TAF8 family.</text>
</comment>
<name>A0A6A6MEM6_HEVBR</name>
<keyword evidence="9" id="KW-1185">Reference proteome</keyword>
<comment type="caution">
    <text evidence="8">The sequence shown here is derived from an EMBL/GenBank/DDBJ whole genome shotgun (WGS) entry which is preliminary data.</text>
</comment>
<dbReference type="Proteomes" id="UP000467840">
    <property type="component" value="Chromosome 14"/>
</dbReference>
<dbReference type="InterPro" id="IPR006565">
    <property type="entry name" value="BTP"/>
</dbReference>
<evidence type="ECO:0000256" key="4">
    <source>
        <dbReference type="ARBA" id="ARBA00023015"/>
    </source>
</evidence>
<gene>
    <name evidence="8" type="ORF">GH714_028259</name>
</gene>
<dbReference type="InterPro" id="IPR009072">
    <property type="entry name" value="Histone-fold"/>
</dbReference>
<dbReference type="InterPro" id="IPR019473">
    <property type="entry name" value="TFIID_su8_C"/>
</dbReference>
<dbReference type="Pfam" id="PF10406">
    <property type="entry name" value="TAF8_C"/>
    <property type="match status" value="1"/>
</dbReference>
<evidence type="ECO:0000259" key="7">
    <source>
        <dbReference type="SMART" id="SM00576"/>
    </source>
</evidence>
<evidence type="ECO:0000313" key="8">
    <source>
        <dbReference type="EMBL" id="KAF2312142.1"/>
    </source>
</evidence>
<dbReference type="InterPro" id="IPR037818">
    <property type="entry name" value="TAF8"/>
</dbReference>
<reference evidence="8 9" key="1">
    <citation type="journal article" date="2020" name="Mol. Plant">
        <title>The Chromosome-Based Rubber Tree Genome Provides New Insights into Spurge Genome Evolution and Rubber Biosynthesis.</title>
        <authorList>
            <person name="Liu J."/>
            <person name="Shi C."/>
            <person name="Shi C.C."/>
            <person name="Li W."/>
            <person name="Zhang Q.J."/>
            <person name="Zhang Y."/>
            <person name="Li K."/>
            <person name="Lu H.F."/>
            <person name="Shi C."/>
            <person name="Zhu S.T."/>
            <person name="Xiao Z.Y."/>
            <person name="Nan H."/>
            <person name="Yue Y."/>
            <person name="Zhu X.G."/>
            <person name="Wu Y."/>
            <person name="Hong X.N."/>
            <person name="Fan G.Y."/>
            <person name="Tong Y."/>
            <person name="Zhang D."/>
            <person name="Mao C.L."/>
            <person name="Liu Y.L."/>
            <person name="Hao S.J."/>
            <person name="Liu W.Q."/>
            <person name="Lv M.Q."/>
            <person name="Zhang H.B."/>
            <person name="Liu Y."/>
            <person name="Hu-Tang G.R."/>
            <person name="Wang J.P."/>
            <person name="Wang J.H."/>
            <person name="Sun Y.H."/>
            <person name="Ni S.B."/>
            <person name="Chen W.B."/>
            <person name="Zhang X.C."/>
            <person name="Jiao Y.N."/>
            <person name="Eichler E.E."/>
            <person name="Li G.H."/>
            <person name="Liu X."/>
            <person name="Gao L.Z."/>
        </authorList>
    </citation>
    <scope>NUCLEOTIDE SEQUENCE [LARGE SCALE GENOMIC DNA]</scope>
    <source>
        <strain evidence="9">cv. GT1</strain>
        <tissue evidence="8">Leaf</tissue>
    </source>
</reference>
<dbReference type="PANTHER" id="PTHR46338">
    <property type="entry name" value="TRANSCRIPTION INITIATION FACTOR TFIID SUBUNIT 8"/>
    <property type="match status" value="1"/>
</dbReference>
<keyword evidence="4" id="KW-0805">Transcription regulation</keyword>
<sequence>MSNGGAQTTQGRPKADDFGRAVSRMAVSQMCETVGFHGFKESALDALTDVAIRYLLDLGKTANSHANLSGRTQCNLFDIVRGFEDMGAPRGFSGASNSGNCVVSSGTIKEIIEFVGSTDEIPFAQPVPPFPVVRDRRLIPSFLNMSETPPGKHIPAWLPAFPDAHTYVHTPMWNERVVDPRAEKIEQARQRRKAERALLSLQQRLVSNGSAGASSSEASNNNVKELGVVESNPFLSTPLKPWEKDVSAVVLPEKLKNNICLMEAFAPAIEAAKEGGLVDTDSGDSERRLLPDKRPAVNFKFKTGKKLLGEPLDLSLSRKGGGRARNWLGREEERDDKKRRAEYILRQSMENPQELNQL</sequence>
<evidence type="ECO:0000256" key="3">
    <source>
        <dbReference type="ARBA" id="ARBA00017307"/>
    </source>
</evidence>
<evidence type="ECO:0000256" key="1">
    <source>
        <dbReference type="ARBA" id="ARBA00004123"/>
    </source>
</evidence>
<dbReference type="Pfam" id="PF07524">
    <property type="entry name" value="Bromo_TP"/>
    <property type="match status" value="1"/>
</dbReference>
<dbReference type="GO" id="GO:0046982">
    <property type="term" value="F:protein heterodimerization activity"/>
    <property type="evidence" value="ECO:0007669"/>
    <property type="project" value="InterPro"/>
</dbReference>
<keyword evidence="6" id="KW-0539">Nucleus</keyword>
<dbReference type="EMBL" id="JAAGAX010000006">
    <property type="protein sequence ID" value="KAF2312142.1"/>
    <property type="molecule type" value="Genomic_DNA"/>
</dbReference>